<dbReference type="Gene3D" id="3.30.2020.40">
    <property type="entry name" value="Uncharacterised protein PF10387, DUF2442"/>
    <property type="match status" value="1"/>
</dbReference>
<evidence type="ECO:0000313" key="1">
    <source>
        <dbReference type="EMBL" id="MCG5078489.1"/>
    </source>
</evidence>
<comment type="caution">
    <text evidence="1">The sequence shown here is derived from an EMBL/GenBank/DDBJ whole genome shotgun (WGS) entry which is preliminary data.</text>
</comment>
<dbReference type="InterPro" id="IPR014057">
    <property type="entry name" value="HI1420"/>
</dbReference>
<dbReference type="Proteomes" id="UP001139308">
    <property type="component" value="Unassembled WGS sequence"/>
</dbReference>
<protein>
    <submittedName>
        <fullName evidence="1">Addiction module antidote protein</fullName>
    </submittedName>
</protein>
<organism evidence="1 2">
    <name type="scientific">Paraburkholderia tagetis</name>
    <dbReference type="NCBI Taxonomy" id="2913261"/>
    <lineage>
        <taxon>Bacteria</taxon>
        <taxon>Pseudomonadati</taxon>
        <taxon>Pseudomonadota</taxon>
        <taxon>Betaproteobacteria</taxon>
        <taxon>Burkholderiales</taxon>
        <taxon>Burkholderiaceae</taxon>
        <taxon>Paraburkholderia</taxon>
    </lineage>
</organism>
<name>A0A9X1UN68_9BURK</name>
<dbReference type="Pfam" id="PF21716">
    <property type="entry name" value="dnstrm_HI1420"/>
    <property type="match status" value="1"/>
</dbReference>
<dbReference type="NCBIfam" id="TIGR02684">
    <property type="entry name" value="dnstrm_HI1420"/>
    <property type="match status" value="1"/>
</dbReference>
<dbReference type="AlphaFoldDB" id="A0A9X1UN68"/>
<sequence length="183" mass="19948">MAKAKAFDAGDSLTDEEAILRRYLAQSFEAGDPALCLQALGNVARALGGRDIAHSAGMTRKAFERTLTDKHVGFGAIARIVGAMGYKLTVQRTMQLKAPDIWQISGARYIRKAGKLRVEFALGVRYHIPITRFPQFAALDREPTARDLKAVKVSPKGRSVQFPRLGVKVRIANVRQAISGGSV</sequence>
<proteinExistence type="predicted"/>
<accession>A0A9X1UN68</accession>
<evidence type="ECO:0000313" key="2">
    <source>
        <dbReference type="Proteomes" id="UP001139308"/>
    </source>
</evidence>
<dbReference type="RefSeq" id="WP_238468470.1">
    <property type="nucleotide sequence ID" value="NZ_JAKLJA010000061.1"/>
</dbReference>
<reference evidence="1" key="1">
    <citation type="submission" date="2022-01" db="EMBL/GenBank/DDBJ databases">
        <title>Genome sequence and assembly of Parabukholderia sp. RG36.</title>
        <authorList>
            <person name="Chhetri G."/>
        </authorList>
    </citation>
    <scope>NUCLEOTIDE SEQUENCE</scope>
    <source>
        <strain evidence="1">RG36</strain>
    </source>
</reference>
<keyword evidence="2" id="KW-1185">Reference proteome</keyword>
<gene>
    <name evidence="1" type="ORF">L5014_35065</name>
</gene>
<dbReference type="EMBL" id="JAKLJA010000061">
    <property type="protein sequence ID" value="MCG5078489.1"/>
    <property type="molecule type" value="Genomic_DNA"/>
</dbReference>